<accession>A0ABD7X3K2</accession>
<dbReference type="RefSeq" id="WP_260620722.1">
    <property type="nucleotide sequence ID" value="NZ_CP118718.1"/>
</dbReference>
<feature type="transmembrane region" description="Helical" evidence="3">
    <location>
        <begin position="26"/>
        <end position="49"/>
    </location>
</feature>
<feature type="domain" description="EamA" evidence="4">
    <location>
        <begin position="2"/>
        <end position="98"/>
    </location>
</feature>
<dbReference type="AlphaFoldDB" id="A0ABD7X3K2"/>
<evidence type="ECO:0000256" key="2">
    <source>
        <dbReference type="ARBA" id="ARBA00007362"/>
    </source>
</evidence>
<keyword evidence="3" id="KW-0472">Membrane</keyword>
<evidence type="ECO:0000313" key="5">
    <source>
        <dbReference type="EMBL" id="WEA47080.1"/>
    </source>
</evidence>
<comment type="similarity">
    <text evidence="2">Belongs to the EamA transporter family.</text>
</comment>
<dbReference type="EMBL" id="CP118718">
    <property type="protein sequence ID" value="WEA47080.1"/>
    <property type="molecule type" value="Genomic_DNA"/>
</dbReference>
<gene>
    <name evidence="5" type="ORF">PWO00_27005</name>
</gene>
<evidence type="ECO:0000256" key="3">
    <source>
        <dbReference type="SAM" id="Phobius"/>
    </source>
</evidence>
<dbReference type="Gene3D" id="1.10.3730.20">
    <property type="match status" value="1"/>
</dbReference>
<name>A0ABD7X3K2_PRIAR</name>
<evidence type="ECO:0000313" key="6">
    <source>
        <dbReference type="Proteomes" id="UP001220217"/>
    </source>
</evidence>
<sequence length="101" mass="11331">MTILGSIGAIFFKFVSSYLSLKKVKYAVICLIAGGLFYGCAALLNIYVLTIFPYSIVFPLTSITYIWTLTLGYFLLKERVSWRQLFGCSLIILGCFFIANS</sequence>
<dbReference type="InterPro" id="IPR037185">
    <property type="entry name" value="EmrE-like"/>
</dbReference>
<reference evidence="5 6" key="1">
    <citation type="submission" date="2023-02" db="EMBL/GenBank/DDBJ databases">
        <title>Complete genome sequence of Priestia aryabhattai G5MAi6, a methanol-tolerant strain isolated from tap water in Hong Kong.</title>
        <authorList>
            <person name="Leung K.M."/>
            <person name="Lai G.K.K."/>
            <person name="Griffin S.D.J."/>
        </authorList>
    </citation>
    <scope>NUCLEOTIDE SEQUENCE [LARGE SCALE GENOMIC DNA]</scope>
    <source>
        <strain evidence="5 6">G5MAi6</strain>
    </source>
</reference>
<proteinExistence type="inferred from homology"/>
<protein>
    <submittedName>
        <fullName evidence="5">EamA family transporter</fullName>
    </submittedName>
</protein>
<keyword evidence="3" id="KW-1133">Transmembrane helix</keyword>
<feature type="transmembrane region" description="Helical" evidence="3">
    <location>
        <begin position="56"/>
        <end position="76"/>
    </location>
</feature>
<dbReference type="Proteomes" id="UP001220217">
    <property type="component" value="Chromosome"/>
</dbReference>
<dbReference type="Pfam" id="PF00892">
    <property type="entry name" value="EamA"/>
    <property type="match status" value="1"/>
</dbReference>
<organism evidence="5 6">
    <name type="scientific">Priestia aryabhattai</name>
    <name type="common">Bacillus aryabhattai</name>
    <dbReference type="NCBI Taxonomy" id="412384"/>
    <lineage>
        <taxon>Bacteria</taxon>
        <taxon>Bacillati</taxon>
        <taxon>Bacillota</taxon>
        <taxon>Bacilli</taxon>
        <taxon>Bacillales</taxon>
        <taxon>Bacillaceae</taxon>
        <taxon>Priestia</taxon>
    </lineage>
</organism>
<dbReference type="InterPro" id="IPR000620">
    <property type="entry name" value="EamA_dom"/>
</dbReference>
<keyword evidence="3" id="KW-0812">Transmembrane</keyword>
<evidence type="ECO:0000256" key="1">
    <source>
        <dbReference type="ARBA" id="ARBA00004127"/>
    </source>
</evidence>
<dbReference type="SUPFAM" id="SSF103481">
    <property type="entry name" value="Multidrug resistance efflux transporter EmrE"/>
    <property type="match status" value="1"/>
</dbReference>
<evidence type="ECO:0000259" key="4">
    <source>
        <dbReference type="Pfam" id="PF00892"/>
    </source>
</evidence>
<comment type="subcellular location">
    <subcellularLocation>
        <location evidence="1">Endomembrane system</location>
        <topology evidence="1">Multi-pass membrane protein</topology>
    </subcellularLocation>
</comment>